<evidence type="ECO:0000313" key="6">
    <source>
        <dbReference type="EMBL" id="MBN7818816.1"/>
    </source>
</evidence>
<feature type="domain" description="Dipeptidylpeptidase IV N-terminal" evidence="5">
    <location>
        <begin position="194"/>
        <end position="282"/>
    </location>
</feature>
<evidence type="ECO:0000313" key="7">
    <source>
        <dbReference type="Proteomes" id="UP000663992"/>
    </source>
</evidence>
<evidence type="ECO:0000256" key="2">
    <source>
        <dbReference type="ARBA" id="ARBA00022825"/>
    </source>
</evidence>
<evidence type="ECO:0000259" key="5">
    <source>
        <dbReference type="Pfam" id="PF00930"/>
    </source>
</evidence>
<dbReference type="InterPro" id="IPR011042">
    <property type="entry name" value="6-blade_b-propeller_TolB-like"/>
</dbReference>
<dbReference type="PANTHER" id="PTHR42776:SF27">
    <property type="entry name" value="DIPEPTIDYL PEPTIDASE FAMILY MEMBER 6"/>
    <property type="match status" value="1"/>
</dbReference>
<feature type="domain" description="Peptidase S9 prolyl oligopeptidase catalytic" evidence="4">
    <location>
        <begin position="466"/>
        <end position="675"/>
    </location>
</feature>
<keyword evidence="3" id="KW-0732">Signal</keyword>
<keyword evidence="2" id="KW-0720">Serine protease</keyword>
<gene>
    <name evidence="6" type="ORF">J0A65_03010</name>
</gene>
<feature type="signal peptide" evidence="3">
    <location>
        <begin position="1"/>
        <end position="20"/>
    </location>
</feature>
<dbReference type="InterPro" id="IPR011659">
    <property type="entry name" value="WD40"/>
</dbReference>
<keyword evidence="1" id="KW-0378">Hydrolase</keyword>
<dbReference type="InterPro" id="IPR002469">
    <property type="entry name" value="Peptidase_S9B_N"/>
</dbReference>
<dbReference type="Proteomes" id="UP000663992">
    <property type="component" value="Unassembled WGS sequence"/>
</dbReference>
<accession>A0ABS3CQS5</accession>
<dbReference type="Pfam" id="PF00930">
    <property type="entry name" value="DPPIV_N"/>
    <property type="match status" value="1"/>
</dbReference>
<evidence type="ECO:0000259" key="4">
    <source>
        <dbReference type="Pfam" id="PF00326"/>
    </source>
</evidence>
<dbReference type="InterPro" id="IPR001375">
    <property type="entry name" value="Peptidase_S9_cat"/>
</dbReference>
<evidence type="ECO:0000256" key="1">
    <source>
        <dbReference type="ARBA" id="ARBA00022801"/>
    </source>
</evidence>
<dbReference type="RefSeq" id="WP_206592645.1">
    <property type="nucleotide sequence ID" value="NZ_JAFKCS010000002.1"/>
</dbReference>
<dbReference type="SUPFAM" id="SSF82171">
    <property type="entry name" value="DPP6 N-terminal domain-like"/>
    <property type="match status" value="1"/>
</dbReference>
<dbReference type="PANTHER" id="PTHR42776">
    <property type="entry name" value="SERINE PEPTIDASE S9 FAMILY MEMBER"/>
    <property type="match status" value="1"/>
</dbReference>
<dbReference type="SUPFAM" id="SSF53474">
    <property type="entry name" value="alpha/beta-Hydrolases"/>
    <property type="match status" value="1"/>
</dbReference>
<dbReference type="Pfam" id="PF07676">
    <property type="entry name" value="PD40"/>
    <property type="match status" value="2"/>
</dbReference>
<dbReference type="Pfam" id="PF00326">
    <property type="entry name" value="Peptidase_S9"/>
    <property type="match status" value="1"/>
</dbReference>
<proteinExistence type="predicted"/>
<keyword evidence="7" id="KW-1185">Reference proteome</keyword>
<comment type="caution">
    <text evidence="6">The sequence shown here is derived from an EMBL/GenBank/DDBJ whole genome shotgun (WGS) entry which is preliminary data.</text>
</comment>
<name>A0ABS3CQS5_9ALTE</name>
<sequence length="680" mass="75380">MTIKTTLLVGSVLLAGNAIAQDSKFNAEDIFALEYASDVQISRDGEQIAYVRSGYDIMTDGNRHSLWLYNLDKQLDLPLLADGHNYSQPRWSPDGTKLAYISDASGSRQLHLYWLAQGKSAVLTQLQRGVSNLSWSPDGQWLAFTMDVPQGKSDYAKSVKRLTKPKGAKWAEEPIIVDKVRYQADGRGLLEPVFKQIFVLPATGGTPRQITHGDFQHQGPLAWHPDGKSIVFSANFHPEWEYQTGESDLHQVDVQSGQLTTLTEQPGSESQPSFSADGKYLAYLQEGNEPVPYHTSRVALMKWDSKDTKVLTEKLDRSVDALAWQASRNLVIQYDDKGKRKLAELSLSGKLKELTDTLSGTSLGRPYISGQFSLADNGAIAFTSGNAQRPADVGYLYKGKSRQLTALNEDLLAHKALGQVHEIEYASSFDGEKIQGWYITPPDFDPTKKYPLLLEIHGGPHLAYGPHFAAELQRYAAEGYVVFYDNHRGSTSYGERFAMLLDGKYSSKEDFADHNSGVDAMIAKGFIDQDNLFIAGGSAGGIATAYAIGLTDRFNAAAITKPVINWVSKVLTADSYLGQIRNQFPGMPWDNLAHYWQRSPLSLVANVKTPALILTGEADRRTPISESEQYYQALKLQKVDTVLVRVPGAPHGIAGKPSRMIAKIEHTLAWFERYKKTQNH</sequence>
<keyword evidence="2" id="KW-0645">Protease</keyword>
<protein>
    <submittedName>
        <fullName evidence="6">S9 family peptidase</fullName>
    </submittedName>
</protein>
<evidence type="ECO:0000256" key="3">
    <source>
        <dbReference type="SAM" id="SignalP"/>
    </source>
</evidence>
<dbReference type="Gene3D" id="2.120.10.30">
    <property type="entry name" value="TolB, C-terminal domain"/>
    <property type="match status" value="2"/>
</dbReference>
<dbReference type="Gene3D" id="3.40.50.1820">
    <property type="entry name" value="alpha/beta hydrolase"/>
    <property type="match status" value="1"/>
</dbReference>
<feature type="chain" id="PRO_5046777752" evidence="3">
    <location>
        <begin position="21"/>
        <end position="680"/>
    </location>
</feature>
<reference evidence="6 7" key="1">
    <citation type="submission" date="2021-03" db="EMBL/GenBank/DDBJ databases">
        <title>novel species isolated from a fishpond in China.</title>
        <authorList>
            <person name="Lu H."/>
            <person name="Cai Z."/>
        </authorList>
    </citation>
    <scope>NUCLEOTIDE SEQUENCE [LARGE SCALE GENOMIC DNA]</scope>
    <source>
        <strain evidence="6 7">Y57</strain>
    </source>
</reference>
<dbReference type="EMBL" id="JAFKCS010000002">
    <property type="protein sequence ID" value="MBN7818816.1"/>
    <property type="molecule type" value="Genomic_DNA"/>
</dbReference>
<dbReference type="InterPro" id="IPR029058">
    <property type="entry name" value="AB_hydrolase_fold"/>
</dbReference>
<organism evidence="6 7">
    <name type="scientific">Bowmanella yangjiangensis</name>
    <dbReference type="NCBI Taxonomy" id="2811230"/>
    <lineage>
        <taxon>Bacteria</taxon>
        <taxon>Pseudomonadati</taxon>
        <taxon>Pseudomonadota</taxon>
        <taxon>Gammaproteobacteria</taxon>
        <taxon>Alteromonadales</taxon>
        <taxon>Alteromonadaceae</taxon>
        <taxon>Bowmanella</taxon>
    </lineage>
</organism>